<dbReference type="Pfam" id="PF12756">
    <property type="entry name" value="zf-C2H2_2"/>
    <property type="match status" value="1"/>
</dbReference>
<dbReference type="InterPro" id="IPR036236">
    <property type="entry name" value="Znf_C2H2_sf"/>
</dbReference>
<proteinExistence type="inferred from homology"/>
<accession>A0A8J2W7D5</accession>
<evidence type="ECO:0000256" key="1">
    <source>
        <dbReference type="ARBA" id="ARBA00004496"/>
    </source>
</evidence>
<dbReference type="Pfam" id="PF12171">
    <property type="entry name" value="zf-C2H2_jaz"/>
    <property type="match status" value="1"/>
</dbReference>
<gene>
    <name evidence="11" type="ORF">DCHRY22_LOCUS11587</name>
</gene>
<feature type="domain" description="C2H2-type" evidence="10">
    <location>
        <begin position="70"/>
        <end position="92"/>
    </location>
</feature>
<protein>
    <submittedName>
        <fullName evidence="11">(African queen) hypothetical protein</fullName>
    </submittedName>
</protein>
<dbReference type="SMART" id="SM00355">
    <property type="entry name" value="ZnF_C2H2"/>
    <property type="match status" value="4"/>
</dbReference>
<keyword evidence="5" id="KW-0677">Repeat</keyword>
<dbReference type="PANTHER" id="PTHR13182">
    <property type="entry name" value="ZINC FINGER PROTEIN 622"/>
    <property type="match status" value="1"/>
</dbReference>
<dbReference type="InterPro" id="IPR003604">
    <property type="entry name" value="Matrin/U1-like-C_Znf_C2H2"/>
</dbReference>
<evidence type="ECO:0000313" key="11">
    <source>
        <dbReference type="EMBL" id="CAG9575744.1"/>
    </source>
</evidence>
<dbReference type="InterPro" id="IPR040025">
    <property type="entry name" value="Znf622/Rei1/Reh1"/>
</dbReference>
<dbReference type="GO" id="GO:0042273">
    <property type="term" value="P:ribosomal large subunit biogenesis"/>
    <property type="evidence" value="ECO:0007669"/>
    <property type="project" value="UniProtKB-ARBA"/>
</dbReference>
<evidence type="ECO:0000256" key="6">
    <source>
        <dbReference type="ARBA" id="ARBA00022771"/>
    </source>
</evidence>
<sequence>MSSTYTCITCQVIFKTADLQREHYKLDWHRYNLKRKVAGIPPVTLEEFEQRAKEHREQAQNVERDESAYCKYCSKSFNTKNAFNNHLNSKKHKLAEERNLSDVPKCPEKVEEESHTDSNSFEKIDITPNQSSELVVINAENSSEDEIDTDSEIEELDSDEWEECRIKGSDSLIHQYDCLFCGHHSRSIVKNLEHMGVKHSFFVPDVEYCVDMKGLLLYLGEKISQGFMCLWCNEAGKTFYSMEAARAHMIDKGHCKMLHEGLALAEYSDYYDYSSSYPDNEDGENMDVDEEVEGPTPLDTSYMELVLPSGITVGHRSLMKYYKQNLSYDSRALVKKSDRKLHRVLGVYRALGWSPKERAEVAKKARDIHFMKRVQSKWQMKMSMKNNKFQKHYRPQVIF</sequence>
<dbReference type="GO" id="GO:0005737">
    <property type="term" value="C:cytoplasm"/>
    <property type="evidence" value="ECO:0007669"/>
    <property type="project" value="UniProtKB-SubCell"/>
</dbReference>
<keyword evidence="2" id="KW-0963">Cytoplasm</keyword>
<evidence type="ECO:0000256" key="4">
    <source>
        <dbReference type="ARBA" id="ARBA00022723"/>
    </source>
</evidence>
<evidence type="ECO:0000256" key="9">
    <source>
        <dbReference type="SAM" id="MobiDB-lite"/>
    </source>
</evidence>
<dbReference type="Proteomes" id="UP000789524">
    <property type="component" value="Unassembled WGS sequence"/>
</dbReference>
<keyword evidence="12" id="KW-1185">Reference proteome</keyword>
<keyword evidence="6" id="KW-0863">Zinc-finger</keyword>
<comment type="similarity">
    <text evidence="8">Belongs to the REI1 family.</text>
</comment>
<evidence type="ECO:0000313" key="12">
    <source>
        <dbReference type="Proteomes" id="UP000789524"/>
    </source>
</evidence>
<dbReference type="GO" id="GO:0003676">
    <property type="term" value="F:nucleic acid binding"/>
    <property type="evidence" value="ECO:0007669"/>
    <property type="project" value="InterPro"/>
</dbReference>
<feature type="domain" description="C2H2-type" evidence="10">
    <location>
        <begin position="7"/>
        <end position="29"/>
    </location>
</feature>
<dbReference type="EMBL" id="CAKASE010000074">
    <property type="protein sequence ID" value="CAG9575744.1"/>
    <property type="molecule type" value="Genomic_DNA"/>
</dbReference>
<dbReference type="AlphaFoldDB" id="A0A8J2W7D5"/>
<dbReference type="OrthoDB" id="19329at2759"/>
<dbReference type="PANTHER" id="PTHR13182:SF8">
    <property type="entry name" value="CYTOPLASMIC 60S SUBUNIT BIOGENESIS FACTOR ZNF622"/>
    <property type="match status" value="1"/>
</dbReference>
<name>A0A8J2W7D5_9NEOP</name>
<evidence type="ECO:0000256" key="2">
    <source>
        <dbReference type="ARBA" id="ARBA00022490"/>
    </source>
</evidence>
<dbReference type="InterPro" id="IPR022755">
    <property type="entry name" value="Znf_C2H2_jaz"/>
</dbReference>
<organism evidence="11 12">
    <name type="scientific">Danaus chrysippus</name>
    <name type="common">African queen</name>
    <dbReference type="NCBI Taxonomy" id="151541"/>
    <lineage>
        <taxon>Eukaryota</taxon>
        <taxon>Metazoa</taxon>
        <taxon>Ecdysozoa</taxon>
        <taxon>Arthropoda</taxon>
        <taxon>Hexapoda</taxon>
        <taxon>Insecta</taxon>
        <taxon>Pterygota</taxon>
        <taxon>Neoptera</taxon>
        <taxon>Endopterygota</taxon>
        <taxon>Lepidoptera</taxon>
        <taxon>Glossata</taxon>
        <taxon>Ditrysia</taxon>
        <taxon>Papilionoidea</taxon>
        <taxon>Nymphalidae</taxon>
        <taxon>Danainae</taxon>
        <taxon>Danaini</taxon>
        <taxon>Danaina</taxon>
        <taxon>Danaus</taxon>
        <taxon>Anosia</taxon>
    </lineage>
</organism>
<comment type="caution">
    <text evidence="11">The sequence shown here is derived from an EMBL/GenBank/DDBJ whole genome shotgun (WGS) entry which is preliminary data.</text>
</comment>
<dbReference type="InterPro" id="IPR013087">
    <property type="entry name" value="Znf_C2H2_type"/>
</dbReference>
<keyword evidence="3" id="KW-0690">Ribosome biogenesis</keyword>
<evidence type="ECO:0000259" key="10">
    <source>
        <dbReference type="PROSITE" id="PS00028"/>
    </source>
</evidence>
<evidence type="ECO:0000256" key="8">
    <source>
        <dbReference type="ARBA" id="ARBA00034126"/>
    </source>
</evidence>
<comment type="subcellular location">
    <subcellularLocation>
        <location evidence="1">Cytoplasm</location>
    </subcellularLocation>
</comment>
<dbReference type="GO" id="GO:0008270">
    <property type="term" value="F:zinc ion binding"/>
    <property type="evidence" value="ECO:0007669"/>
    <property type="project" value="UniProtKB-KW"/>
</dbReference>
<evidence type="ECO:0000256" key="3">
    <source>
        <dbReference type="ARBA" id="ARBA00022517"/>
    </source>
</evidence>
<reference evidence="11" key="1">
    <citation type="submission" date="2021-09" db="EMBL/GenBank/DDBJ databases">
        <authorList>
            <person name="Martin H S."/>
        </authorList>
    </citation>
    <scope>NUCLEOTIDE SEQUENCE</scope>
</reference>
<dbReference type="GO" id="GO:0030687">
    <property type="term" value="C:preribosome, large subunit precursor"/>
    <property type="evidence" value="ECO:0007669"/>
    <property type="project" value="TreeGrafter"/>
</dbReference>
<evidence type="ECO:0000256" key="5">
    <source>
        <dbReference type="ARBA" id="ARBA00022737"/>
    </source>
</evidence>
<dbReference type="InterPro" id="IPR041661">
    <property type="entry name" value="ZN622/Rei1/Reh1_Znf-C2H2"/>
</dbReference>
<dbReference type="SUPFAM" id="SSF57667">
    <property type="entry name" value="beta-beta-alpha zinc fingers"/>
    <property type="match status" value="2"/>
</dbReference>
<dbReference type="SMART" id="SM00451">
    <property type="entry name" value="ZnF_U1"/>
    <property type="match status" value="2"/>
</dbReference>
<feature type="region of interest" description="Disordered" evidence="9">
    <location>
        <begin position="102"/>
        <end position="123"/>
    </location>
</feature>
<dbReference type="Gene3D" id="3.30.160.60">
    <property type="entry name" value="Classic Zinc Finger"/>
    <property type="match status" value="1"/>
</dbReference>
<evidence type="ECO:0000256" key="7">
    <source>
        <dbReference type="ARBA" id="ARBA00022833"/>
    </source>
</evidence>
<dbReference type="PROSITE" id="PS00028">
    <property type="entry name" value="ZINC_FINGER_C2H2_1"/>
    <property type="match status" value="2"/>
</dbReference>
<keyword evidence="4" id="KW-0479">Metal-binding</keyword>
<keyword evidence="7" id="KW-0862">Zinc</keyword>